<comment type="similarity">
    <text evidence="1">Belongs to the CTAG/PCC1 family.</text>
</comment>
<accession>A0A091DEA1</accession>
<keyword evidence="3" id="KW-1185">Reference proteome</keyword>
<organism evidence="2 3">
    <name type="scientific">Fukomys damarensis</name>
    <name type="common">Damaraland mole rat</name>
    <name type="synonym">Cryptomys damarensis</name>
    <dbReference type="NCBI Taxonomy" id="885580"/>
    <lineage>
        <taxon>Eukaryota</taxon>
        <taxon>Metazoa</taxon>
        <taxon>Chordata</taxon>
        <taxon>Craniata</taxon>
        <taxon>Vertebrata</taxon>
        <taxon>Euteleostomi</taxon>
        <taxon>Mammalia</taxon>
        <taxon>Eutheria</taxon>
        <taxon>Euarchontoglires</taxon>
        <taxon>Glires</taxon>
        <taxon>Rodentia</taxon>
        <taxon>Hystricomorpha</taxon>
        <taxon>Bathyergidae</taxon>
        <taxon>Fukomys</taxon>
    </lineage>
</organism>
<proteinExistence type="inferred from homology"/>
<dbReference type="EMBL" id="KN122424">
    <property type="protein sequence ID" value="KFO30479.1"/>
    <property type="molecule type" value="Genomic_DNA"/>
</dbReference>
<reference evidence="2 3" key="1">
    <citation type="submission" date="2013-11" db="EMBL/GenBank/DDBJ databases">
        <title>The Damaraland mole rat (Fukomys damarensis) genome and evolution of African mole rats.</title>
        <authorList>
            <person name="Gladyshev V.N."/>
            <person name="Fang X."/>
        </authorList>
    </citation>
    <scope>NUCLEOTIDE SEQUENCE [LARGE SCALE GENOMIC DNA]</scope>
    <source>
        <tissue evidence="2">Liver</tissue>
    </source>
</reference>
<dbReference type="AlphaFoldDB" id="A0A091DEA1"/>
<evidence type="ECO:0000256" key="1">
    <source>
        <dbReference type="ARBA" id="ARBA00007073"/>
    </source>
</evidence>
<dbReference type="Proteomes" id="UP000028990">
    <property type="component" value="Unassembled WGS sequence"/>
</dbReference>
<dbReference type="InterPro" id="IPR015419">
    <property type="entry name" value="CTAG/Pcc1"/>
</dbReference>
<gene>
    <name evidence="2" type="ORF">H920_08118</name>
</gene>
<evidence type="ECO:0000313" key="3">
    <source>
        <dbReference type="Proteomes" id="UP000028990"/>
    </source>
</evidence>
<evidence type="ECO:0000313" key="2">
    <source>
        <dbReference type="EMBL" id="KFO30479.1"/>
    </source>
</evidence>
<sequence length="215" mass="23657">MRTLNLMIFVAVESNALLIVQLKVFLMDQLKILLTVHLHSLIGQVNVLVAGHMNVFLVELKIVMLVDVKIMTVELNFVKILELNVPIKVSYVKGADPPDNPTTLSSPWDSPGAHVGVQGSRRLHHWLEPKAEGPSAQAQHLTVPFCYSLDAEIAYLHLSPVAGSLPEGVHMEITVDGKVLNILLIAENSHLLEICISALLHQLCTVIPVFGNYQT</sequence>
<dbReference type="Gene3D" id="3.30.310.50">
    <property type="entry name" value="Alpha-D-phosphohexomutase, C-terminal domain"/>
    <property type="match status" value="1"/>
</dbReference>
<dbReference type="Pfam" id="PF09341">
    <property type="entry name" value="Pcc1"/>
    <property type="match status" value="1"/>
</dbReference>
<dbReference type="STRING" id="885580.ENSFDAP00000006632"/>
<name>A0A091DEA1_FUKDA</name>
<protein>
    <submittedName>
        <fullName evidence="2">Uncharacterized protein</fullName>
    </submittedName>
</protein>